<dbReference type="OrthoDB" id="3176171at2759"/>
<evidence type="ECO:0000256" key="3">
    <source>
        <dbReference type="PROSITE-ProRule" id="PRU00283"/>
    </source>
</evidence>
<dbReference type="InterPro" id="IPR027640">
    <property type="entry name" value="Kinesin-like_fam"/>
</dbReference>
<gene>
    <name evidence="5" type="ORF">PSON_ATCC_30995.1.T2120020</name>
</gene>
<evidence type="ECO:0000256" key="2">
    <source>
        <dbReference type="ARBA" id="ARBA00023175"/>
    </source>
</evidence>
<evidence type="ECO:0000313" key="6">
    <source>
        <dbReference type="Proteomes" id="UP000692954"/>
    </source>
</evidence>
<organism evidence="5 6">
    <name type="scientific">Paramecium sonneborni</name>
    <dbReference type="NCBI Taxonomy" id="65129"/>
    <lineage>
        <taxon>Eukaryota</taxon>
        <taxon>Sar</taxon>
        <taxon>Alveolata</taxon>
        <taxon>Ciliophora</taxon>
        <taxon>Intramacronucleata</taxon>
        <taxon>Oligohymenophorea</taxon>
        <taxon>Peniculida</taxon>
        <taxon>Parameciidae</taxon>
        <taxon>Paramecium</taxon>
    </lineage>
</organism>
<protein>
    <recommendedName>
        <fullName evidence="4">Kinesin motor domain-containing protein</fullName>
    </recommendedName>
</protein>
<evidence type="ECO:0000259" key="4">
    <source>
        <dbReference type="PROSITE" id="PS50067"/>
    </source>
</evidence>
<proteinExistence type="inferred from homology"/>
<dbReference type="Proteomes" id="UP000692954">
    <property type="component" value="Unassembled WGS sequence"/>
</dbReference>
<comment type="caution">
    <text evidence="5">The sequence shown here is derived from an EMBL/GenBank/DDBJ whole genome shotgun (WGS) entry which is preliminary data.</text>
</comment>
<dbReference type="PANTHER" id="PTHR47968:SF75">
    <property type="entry name" value="CENTROMERE-ASSOCIATED PROTEIN E"/>
    <property type="match status" value="1"/>
</dbReference>
<keyword evidence="2" id="KW-0505">Motor protein</keyword>
<name>A0A8S1RLY5_9CILI</name>
<feature type="domain" description="Kinesin motor" evidence="4">
    <location>
        <begin position="1"/>
        <end position="159"/>
    </location>
</feature>
<dbReference type="Pfam" id="PF00225">
    <property type="entry name" value="Kinesin"/>
    <property type="match status" value="2"/>
</dbReference>
<evidence type="ECO:0000256" key="1">
    <source>
        <dbReference type="ARBA" id="ARBA00023054"/>
    </source>
</evidence>
<keyword evidence="1" id="KW-0175">Coiled coil</keyword>
<comment type="caution">
    <text evidence="3">Lacks conserved residue(s) required for the propagation of feature annotation.</text>
</comment>
<dbReference type="SMART" id="SM00129">
    <property type="entry name" value="KISc"/>
    <property type="match status" value="1"/>
</dbReference>
<dbReference type="GO" id="GO:0005524">
    <property type="term" value="F:ATP binding"/>
    <property type="evidence" value="ECO:0007669"/>
    <property type="project" value="InterPro"/>
</dbReference>
<dbReference type="GO" id="GO:0008017">
    <property type="term" value="F:microtubule binding"/>
    <property type="evidence" value="ECO:0007669"/>
    <property type="project" value="InterPro"/>
</dbReference>
<accession>A0A8S1RLY5</accession>
<evidence type="ECO:0000313" key="5">
    <source>
        <dbReference type="EMBL" id="CAD8129258.1"/>
    </source>
</evidence>
<comment type="similarity">
    <text evidence="3">Belongs to the TRAFAC class myosin-kinesin ATPase superfamily. Kinesin family.</text>
</comment>
<dbReference type="PANTHER" id="PTHR47968">
    <property type="entry name" value="CENTROMERE PROTEIN E"/>
    <property type="match status" value="1"/>
</dbReference>
<dbReference type="AlphaFoldDB" id="A0A8S1RLY5"/>
<dbReference type="InterPro" id="IPR001752">
    <property type="entry name" value="Kinesin_motor_dom"/>
</dbReference>
<dbReference type="PROSITE" id="PS50067">
    <property type="entry name" value="KINESIN_MOTOR_2"/>
    <property type="match status" value="1"/>
</dbReference>
<dbReference type="GO" id="GO:0003777">
    <property type="term" value="F:microtubule motor activity"/>
    <property type="evidence" value="ECO:0007669"/>
    <property type="project" value="InterPro"/>
</dbReference>
<keyword evidence="6" id="KW-1185">Reference proteome</keyword>
<dbReference type="GO" id="GO:0007018">
    <property type="term" value="P:microtubule-based movement"/>
    <property type="evidence" value="ECO:0007669"/>
    <property type="project" value="InterPro"/>
</dbReference>
<dbReference type="EMBL" id="CAJJDN010000212">
    <property type="protein sequence ID" value="CAD8129258.1"/>
    <property type="molecule type" value="Genomic_DNA"/>
</dbReference>
<sequence>MELHVHYLQHDQERLIQFLVMREIKGLHSNVQIIQLKKQIEVSIIVIYNETIRDLLNTNQKSLVIMYNSQKGQYISGVQHMVYRNGEEVRDVLNLGNQNRSLAQTIYNVSSSRSHAVIQMNLSYKIENQILTYRNSKLTRLLQDSLGGITKTIMIALII</sequence>
<reference evidence="5" key="1">
    <citation type="submission" date="2021-01" db="EMBL/GenBank/DDBJ databases">
        <authorList>
            <consortium name="Genoscope - CEA"/>
            <person name="William W."/>
        </authorList>
    </citation>
    <scope>NUCLEOTIDE SEQUENCE</scope>
</reference>